<keyword evidence="1" id="KW-0732">Signal</keyword>
<dbReference type="InterPro" id="IPR014755">
    <property type="entry name" value="Cu-Rt/internalin_Ig-like"/>
</dbReference>
<accession>B9XC50</accession>
<dbReference type="InterPro" id="IPR036179">
    <property type="entry name" value="Ig-like_dom_sf"/>
</dbReference>
<name>B9XC50_PEDPL</name>
<evidence type="ECO:0000256" key="1">
    <source>
        <dbReference type="ARBA" id="ARBA00022729"/>
    </source>
</evidence>
<dbReference type="Proteomes" id="UP000003688">
    <property type="component" value="Unassembled WGS sequence"/>
</dbReference>
<evidence type="ECO:0000313" key="3">
    <source>
        <dbReference type="EMBL" id="EEF62518.1"/>
    </source>
</evidence>
<feature type="domain" description="SbsA Ig-like" evidence="2">
    <location>
        <begin position="366"/>
        <end position="461"/>
    </location>
</feature>
<organism evidence="3 4">
    <name type="scientific">Pedosphaera parvula (strain Ellin514)</name>
    <dbReference type="NCBI Taxonomy" id="320771"/>
    <lineage>
        <taxon>Bacteria</taxon>
        <taxon>Pseudomonadati</taxon>
        <taxon>Verrucomicrobiota</taxon>
        <taxon>Pedosphaerae</taxon>
        <taxon>Pedosphaerales</taxon>
        <taxon>Pedosphaeraceae</taxon>
        <taxon>Pedosphaera</taxon>
    </lineage>
</organism>
<dbReference type="SUPFAM" id="SSF49899">
    <property type="entry name" value="Concanavalin A-like lectins/glucanases"/>
    <property type="match status" value="2"/>
</dbReference>
<proteinExistence type="predicted"/>
<dbReference type="Gene3D" id="2.60.40.1220">
    <property type="match status" value="2"/>
</dbReference>
<gene>
    <name evidence="3" type="ORF">Cflav_PD5153</name>
</gene>
<dbReference type="AlphaFoldDB" id="B9XC50"/>
<reference evidence="3 4" key="1">
    <citation type="journal article" date="2011" name="J. Bacteriol.">
        <title>Genome sequence of 'Pedosphaera parvula' Ellin514, an aerobic Verrucomicrobial isolate from pasture soil.</title>
        <authorList>
            <person name="Kant R."/>
            <person name="van Passel M.W."/>
            <person name="Sangwan P."/>
            <person name="Palva A."/>
            <person name="Lucas S."/>
            <person name="Copeland A."/>
            <person name="Lapidus A."/>
            <person name="Glavina Del Rio T."/>
            <person name="Dalin E."/>
            <person name="Tice H."/>
            <person name="Bruce D."/>
            <person name="Goodwin L."/>
            <person name="Pitluck S."/>
            <person name="Chertkov O."/>
            <person name="Larimer F.W."/>
            <person name="Land M.L."/>
            <person name="Hauser L."/>
            <person name="Brettin T.S."/>
            <person name="Detter J.C."/>
            <person name="Han S."/>
            <person name="de Vos W.M."/>
            <person name="Janssen P.H."/>
            <person name="Smidt H."/>
        </authorList>
    </citation>
    <scope>NUCLEOTIDE SEQUENCE [LARGE SCALE GENOMIC DNA]</scope>
    <source>
        <strain evidence="3 4">Ellin514</strain>
    </source>
</reference>
<evidence type="ECO:0000259" key="2">
    <source>
        <dbReference type="Pfam" id="PF13205"/>
    </source>
</evidence>
<dbReference type="InterPro" id="IPR032812">
    <property type="entry name" value="SbsA_Ig"/>
</dbReference>
<dbReference type="InterPro" id="IPR013783">
    <property type="entry name" value="Ig-like_fold"/>
</dbReference>
<dbReference type="STRING" id="320771.Cflav_PD5153"/>
<dbReference type="EMBL" id="ABOX02000004">
    <property type="protein sequence ID" value="EEF62518.1"/>
    <property type="molecule type" value="Genomic_DNA"/>
</dbReference>
<sequence length="1230" mass="129218" precursor="true">MASAKPYMDTKLSDTMATAPTSVKTHAAAKVLNQWRGLRNWAMMAFLLLLLSMTGVVRAQVTNIIYQDNFARTGALNGSAPDTVNTPGANWFACNVPGLNAQLQTDGASLALTNLPGTTNGFYLNGFLPFQPQVGHIYYLSCNIKPLSGGTNWLALGFATHALTNNFFNTYQCGAGWLGIRGSGTNISPWGSIAGNSSFTNAIGNNFQLFTVVLDTTFGNGAGGLPNGNSQQGWQIRFYTNNVLVPGGNQTIAWGNYPIKYVGIGADRAQGNFQNFTLTDVLMRQGAPVIVEEPQNATAQVGQTTTFWVGVTNDYPAAAYQWMSNSTPIPGATSASYTTPTLDMSYSGLNYSVTITNANGSTNSSTAALTVVSGPPTVYSVTKTPSVTNLVVAFSKAVDPVTGLNPANYALIQGGVSIVSASYGSSSNNVILRTSTLSTNTGYYLKVQNVKDLYGNAMSTSTNAVLPAGLVFFVRADSGVVYDSSGSLVAQWLDQTTNANNASQFFGVPSAGPAYLGSLVRPTTSSFNNGQLALDFGNTSLPTAPRWLAAPSTPSLESLVRNTTMYAVARFTGASDELVSKTWGNLPAPFDWDPNPNENVQYGNGVNNAPSGGTAGTVSLNTPYVLTSMLSFPPENGLATNNFNFWLNGANNGSGSIKPLTGNPPTISDAGFPLWIGARWDLVNPRMRGQIAEILLFNTALSDADRAIVDNYLGIKYFTFAITTDLPASTTSSNGFAVTYTFVAGAGSAHGFSYQWQENGTNLPGATGSTYTTPILAPGDNGNTFDVQVTLPDGSHLYSTINTLTVLNVPPYVTSAGIPIWNTNQVVVLFDEAVNPATAAIASNYSLNNGASVLSAAMGELPNKVVLTTSPLSFNANPGFYSLTVQNVKDLYGNTAVTASTAVGLYPNAALWVRADTGVTTDAGTNTVNLWADLSGNNNNFFSGGGSTIQPQLVTNTWGDPVVRFNPTDTVTNYMATASGSPTLGITGDMSIIAVVNPRALNGRTGHIVSKTGIVSAPPTYDNIAAPYDFFLGTSGAQLNRGNGTGPTPGINYGGYTATKGPSVGYPSLVAVSETGNMVSHYLNGQAAGSDVLNSNFQESNAFDMGQQVFIGARSDGFNRLAGDLSELIVAASPLSSGEIAALGNYLSAQHHFVLFNSSPTNLVVSSSNNHLTFSWPVDHTGWQLQSNSVGLTATGSWYTVTGSTSTNQITITPDASKSSVFYRMIFPQP</sequence>
<dbReference type="Gene3D" id="2.60.40.10">
    <property type="entry name" value="Immunoglobulins"/>
    <property type="match status" value="2"/>
</dbReference>
<protein>
    <recommendedName>
        <fullName evidence="2">SbsA Ig-like domain-containing protein</fullName>
    </recommendedName>
</protein>
<dbReference type="InterPro" id="IPR013320">
    <property type="entry name" value="ConA-like_dom_sf"/>
</dbReference>
<evidence type="ECO:0000313" key="4">
    <source>
        <dbReference type="Proteomes" id="UP000003688"/>
    </source>
</evidence>
<dbReference type="Pfam" id="PF13205">
    <property type="entry name" value="Big_5"/>
    <property type="match status" value="1"/>
</dbReference>
<dbReference type="SUPFAM" id="SSF48726">
    <property type="entry name" value="Immunoglobulin"/>
    <property type="match status" value="1"/>
</dbReference>
<comment type="caution">
    <text evidence="3">The sequence shown here is derived from an EMBL/GenBank/DDBJ whole genome shotgun (WGS) entry which is preliminary data.</text>
</comment>
<keyword evidence="4" id="KW-1185">Reference proteome</keyword>